<evidence type="ECO:0000256" key="3">
    <source>
        <dbReference type="PROSITE-ProRule" id="PRU00023"/>
    </source>
</evidence>
<evidence type="ECO:0000259" key="5">
    <source>
        <dbReference type="Pfam" id="PF24883"/>
    </source>
</evidence>
<feature type="repeat" description="ANK" evidence="3">
    <location>
        <begin position="1037"/>
        <end position="1061"/>
    </location>
</feature>
<protein>
    <recommendedName>
        <fullName evidence="8">NACHT domain-containing protein</fullName>
    </recommendedName>
</protein>
<evidence type="ECO:0000313" key="7">
    <source>
        <dbReference type="Proteomes" id="UP001166286"/>
    </source>
</evidence>
<feature type="repeat" description="ANK" evidence="3">
    <location>
        <begin position="969"/>
        <end position="993"/>
    </location>
</feature>
<dbReference type="AlphaFoldDB" id="A0AA39R3D1"/>
<dbReference type="InterPro" id="IPR054471">
    <property type="entry name" value="GPIID_WHD"/>
</dbReference>
<dbReference type="InterPro" id="IPR056884">
    <property type="entry name" value="NPHP3-like_N"/>
</dbReference>
<evidence type="ECO:0000256" key="1">
    <source>
        <dbReference type="ARBA" id="ARBA00022737"/>
    </source>
</evidence>
<dbReference type="Gene3D" id="3.40.50.300">
    <property type="entry name" value="P-loop containing nucleotide triphosphate hydrolases"/>
    <property type="match status" value="1"/>
</dbReference>
<organism evidence="6 7">
    <name type="scientific">Cladonia borealis</name>
    <dbReference type="NCBI Taxonomy" id="184061"/>
    <lineage>
        <taxon>Eukaryota</taxon>
        <taxon>Fungi</taxon>
        <taxon>Dikarya</taxon>
        <taxon>Ascomycota</taxon>
        <taxon>Pezizomycotina</taxon>
        <taxon>Lecanoromycetes</taxon>
        <taxon>OSLEUM clade</taxon>
        <taxon>Lecanoromycetidae</taxon>
        <taxon>Lecanorales</taxon>
        <taxon>Lecanorineae</taxon>
        <taxon>Cladoniaceae</taxon>
        <taxon>Cladonia</taxon>
    </lineage>
</organism>
<dbReference type="SUPFAM" id="SSF48403">
    <property type="entry name" value="Ankyrin repeat"/>
    <property type="match status" value="1"/>
</dbReference>
<evidence type="ECO:0000259" key="4">
    <source>
        <dbReference type="Pfam" id="PF22939"/>
    </source>
</evidence>
<evidence type="ECO:0000313" key="6">
    <source>
        <dbReference type="EMBL" id="KAK0513020.1"/>
    </source>
</evidence>
<dbReference type="PANTHER" id="PTHR24126:SF14">
    <property type="entry name" value="ANK_REP_REGION DOMAIN-CONTAINING PROTEIN"/>
    <property type="match status" value="1"/>
</dbReference>
<keyword evidence="2 3" id="KW-0040">ANK repeat</keyword>
<dbReference type="Proteomes" id="UP001166286">
    <property type="component" value="Unassembled WGS sequence"/>
</dbReference>
<feature type="repeat" description="ANK" evidence="3">
    <location>
        <begin position="1003"/>
        <end position="1027"/>
    </location>
</feature>
<reference evidence="6" key="1">
    <citation type="submission" date="2023-03" db="EMBL/GenBank/DDBJ databases">
        <title>Complete genome of Cladonia borealis.</title>
        <authorList>
            <person name="Park H."/>
        </authorList>
    </citation>
    <scope>NUCLEOTIDE SEQUENCE</scope>
    <source>
        <strain evidence="6">ANT050790</strain>
    </source>
</reference>
<sequence>MALALRKASKLKPEIRLAQAVSHFEADLSPQQKTELHAYRQQMLENPPDPSDVMRLTAQVDRLASRKGCRRCFGPRFTNFLQAVQQFAALGDVIVGGSQNIIACGIWSLLLVNFSSYLEKLSSLLMVAGRSAPRHQSIAVLYPRSTHLQSHLFEYYIVVVSLCHKLLKFTQRSTVGQLTVGLGSLDINTYQAELEQWANAIKEEISILMAERIEGEAQENRRFRALSTKISASASQLQRWKINQRVLASLSIHDSEKIWKQTRKVGNTTLFTRNTAYQDWKGRGDSCTLVYTGNLGSGKSVLLANMVDDLNLHNQDKATRVAYFFARYDTPNSLEARTIIGSLAWQFLRNIPDLDLTSTAESLDMTRPILDMEGIFNLLQHALPADFKAYVILDGIDDCDDAERVELIQHLHKLQVTFKLLLCISHRVESNSLLKHYLEKLTAATSTSIPDKNPDIEDFIEAELESCIKSRKLSLGDPRLILDIRDALQTGSKGMFLWTALQIDSLCYMKTDDTIRQALRDFPKDLSETFSRILHRSRELGEPYQKRILELVTAAQRPLTAEELREALSVVPGDATWNPAKALNDVFSVLTCCGSLLIKDEEDFTIRFVHHSVKQFLLDGGKASEAAITTHGAKRTMSEIVITYLNYGIFDTQISTGHSSQVMSQSAMPKIIHSALGSSSTVSNLALQFLKSRKQPNFDMNKVLRDTREEALGTNSIYQHHFRSYTRLYWVQHILDLSDSDPVMYRLLLRLLRGNEVDVNATDDFGRTPLSLAAEIGNEIVVRILLESGKADVEAEDKYRETPLLWAASMGHKTVVKLLVETRKADIESKDMDGLTPLSWAARNGHEAVVKLLVETSKAEVESRDEEGLTPLSWAARNGHEAVVQLLVEKGKAEVESKDAYGYTPLSWAARNGHEAVVQLLVEKGKAEVESKDAYRQTPLSWAARKGHEAVVQLLVEKGKAEVESKDKYGQTPLSWAAGNGHEAVVKLLLKTGKADIESKDNYGQTPLSWAVRNGYETVVKLLLKTGKVDVESKDKYGRTPLSWAASYGHETVVKLLLETGKVDAKPENYQTALSLARENGHKGIVTLLESYSQK</sequence>
<feature type="repeat" description="ANK" evidence="3">
    <location>
        <begin position="765"/>
        <end position="789"/>
    </location>
</feature>
<feature type="repeat" description="ANK" evidence="3">
    <location>
        <begin position="935"/>
        <end position="959"/>
    </location>
</feature>
<evidence type="ECO:0000256" key="2">
    <source>
        <dbReference type="ARBA" id="ARBA00023043"/>
    </source>
</evidence>
<feature type="repeat" description="ANK" evidence="3">
    <location>
        <begin position="867"/>
        <end position="891"/>
    </location>
</feature>
<dbReference type="InterPro" id="IPR002110">
    <property type="entry name" value="Ankyrin_rpt"/>
</dbReference>
<dbReference type="PROSITE" id="PS50297">
    <property type="entry name" value="ANK_REP_REGION"/>
    <property type="match status" value="8"/>
</dbReference>
<accession>A0AA39R3D1</accession>
<feature type="repeat" description="ANK" evidence="3">
    <location>
        <begin position="833"/>
        <end position="855"/>
    </location>
</feature>
<dbReference type="InterPro" id="IPR036770">
    <property type="entry name" value="Ankyrin_rpt-contain_sf"/>
</dbReference>
<feature type="domain" description="GPI inositol-deacylase winged helix" evidence="4">
    <location>
        <begin position="545"/>
        <end position="629"/>
    </location>
</feature>
<keyword evidence="1" id="KW-0677">Repeat</keyword>
<evidence type="ECO:0008006" key="8">
    <source>
        <dbReference type="Google" id="ProtNLM"/>
    </source>
</evidence>
<dbReference type="PROSITE" id="PS50088">
    <property type="entry name" value="ANK_REPEAT"/>
    <property type="match status" value="8"/>
</dbReference>
<feature type="domain" description="Nephrocystin 3-like N-terminal" evidence="5">
    <location>
        <begin position="270"/>
        <end position="421"/>
    </location>
</feature>
<dbReference type="PANTHER" id="PTHR24126">
    <property type="entry name" value="ANKYRIN REPEAT, PH AND SEC7 DOMAIN CONTAINING PROTEIN SECG-RELATED"/>
    <property type="match status" value="1"/>
</dbReference>
<dbReference type="EMBL" id="JAFEKC020000009">
    <property type="protein sequence ID" value="KAK0513020.1"/>
    <property type="molecule type" value="Genomic_DNA"/>
</dbReference>
<dbReference type="Pfam" id="PF13637">
    <property type="entry name" value="Ank_4"/>
    <property type="match status" value="1"/>
</dbReference>
<dbReference type="Pfam" id="PF12796">
    <property type="entry name" value="Ank_2"/>
    <property type="match status" value="2"/>
</dbReference>
<feature type="repeat" description="ANK" evidence="3">
    <location>
        <begin position="901"/>
        <end position="925"/>
    </location>
</feature>
<dbReference type="Pfam" id="PF24883">
    <property type="entry name" value="NPHP3_N"/>
    <property type="match status" value="1"/>
</dbReference>
<dbReference type="Pfam" id="PF00023">
    <property type="entry name" value="Ank"/>
    <property type="match status" value="2"/>
</dbReference>
<dbReference type="Pfam" id="PF22939">
    <property type="entry name" value="WHD_GPIID"/>
    <property type="match status" value="1"/>
</dbReference>
<keyword evidence="7" id="KW-1185">Reference proteome</keyword>
<gene>
    <name evidence="6" type="ORF">JMJ35_005037</name>
</gene>
<dbReference type="InterPro" id="IPR027417">
    <property type="entry name" value="P-loop_NTPase"/>
</dbReference>
<comment type="caution">
    <text evidence="6">The sequence shown here is derived from an EMBL/GenBank/DDBJ whole genome shotgun (WGS) entry which is preliminary data.</text>
</comment>
<proteinExistence type="predicted"/>
<dbReference type="Gene3D" id="1.25.40.20">
    <property type="entry name" value="Ankyrin repeat-containing domain"/>
    <property type="match status" value="4"/>
</dbReference>
<dbReference type="SMART" id="SM00248">
    <property type="entry name" value="ANK"/>
    <property type="match status" value="9"/>
</dbReference>
<name>A0AA39R3D1_9LECA</name>